<protein>
    <submittedName>
        <fullName evidence="1">Acyl carrier protein</fullName>
    </submittedName>
</protein>
<organism evidence="1 2">
    <name type="scientific">Micromonospora echinospora</name>
    <name type="common">Micromonospora purpurea</name>
    <dbReference type="NCBI Taxonomy" id="1877"/>
    <lineage>
        <taxon>Bacteria</taxon>
        <taxon>Bacillati</taxon>
        <taxon>Actinomycetota</taxon>
        <taxon>Actinomycetes</taxon>
        <taxon>Micromonosporales</taxon>
        <taxon>Micromonosporaceae</taxon>
        <taxon>Micromonospora</taxon>
    </lineage>
</organism>
<dbReference type="Gene3D" id="1.10.1200.10">
    <property type="entry name" value="ACP-like"/>
    <property type="match status" value="1"/>
</dbReference>
<proteinExistence type="predicted"/>
<evidence type="ECO:0000313" key="2">
    <source>
        <dbReference type="Proteomes" id="UP000198253"/>
    </source>
</evidence>
<dbReference type="PROSITE" id="PS50075">
    <property type="entry name" value="CARRIER"/>
    <property type="match status" value="1"/>
</dbReference>
<dbReference type="AlphaFoldDB" id="A0A1C5A7E4"/>
<dbReference type="EMBL" id="LT607413">
    <property type="protein sequence ID" value="SCF41076.1"/>
    <property type="molecule type" value="Genomic_DNA"/>
</dbReference>
<reference evidence="2" key="1">
    <citation type="submission" date="2016-06" db="EMBL/GenBank/DDBJ databases">
        <authorList>
            <person name="Varghese N."/>
            <person name="Submissions Spin"/>
        </authorList>
    </citation>
    <scope>NUCLEOTIDE SEQUENCE [LARGE SCALE GENOMIC DNA]</scope>
    <source>
        <strain evidence="2">DSM 43816</strain>
    </source>
</reference>
<accession>A0A1C5A7E4</accession>
<keyword evidence="2" id="KW-1185">Reference proteome</keyword>
<dbReference type="InParanoid" id="A0A1C5A7E4"/>
<dbReference type="RefSeq" id="WP_088984982.1">
    <property type="nucleotide sequence ID" value="NZ_JBFAII010000002.1"/>
</dbReference>
<dbReference type="InterPro" id="IPR036736">
    <property type="entry name" value="ACP-like_sf"/>
</dbReference>
<evidence type="ECO:0000313" key="1">
    <source>
        <dbReference type="EMBL" id="SCF41076.1"/>
    </source>
</evidence>
<gene>
    <name evidence="1" type="ORF">GA0070618_6456</name>
</gene>
<dbReference type="Pfam" id="PF00550">
    <property type="entry name" value="PP-binding"/>
    <property type="match status" value="1"/>
</dbReference>
<dbReference type="InterPro" id="IPR009081">
    <property type="entry name" value="PP-bd_ACP"/>
</dbReference>
<dbReference type="Proteomes" id="UP000198253">
    <property type="component" value="Chromosome I"/>
</dbReference>
<dbReference type="SUPFAM" id="SSF47336">
    <property type="entry name" value="ACP-like"/>
    <property type="match status" value="1"/>
</dbReference>
<dbReference type="OrthoDB" id="3397043at2"/>
<name>A0A1C5A7E4_MICEC</name>
<sequence length="82" mass="8871">MITVEQVCEMVQKKLRGKNADETTLGAQTAFDDLGLSSLQVADIVYGIEDQLDIEFDPSRAADVKTIGDLVDLANSTAQLRA</sequence>